<proteinExistence type="predicted"/>
<dbReference type="InterPro" id="IPR036641">
    <property type="entry name" value="HPT_dom_sf"/>
</dbReference>
<evidence type="ECO:0000313" key="1">
    <source>
        <dbReference type="EMBL" id="AGX87863.1"/>
    </source>
</evidence>
<dbReference type="GO" id="GO:0000160">
    <property type="term" value="P:phosphorelay signal transduction system"/>
    <property type="evidence" value="ECO:0007669"/>
    <property type="project" value="InterPro"/>
</dbReference>
<evidence type="ECO:0000313" key="2">
    <source>
        <dbReference type="Proteomes" id="UP000017184"/>
    </source>
</evidence>
<dbReference type="HOGENOM" id="CLU_2231726_0_0_4"/>
<dbReference type="Proteomes" id="UP000017184">
    <property type="component" value="Chromosome"/>
</dbReference>
<dbReference type="AlphaFoldDB" id="U5NCC4"/>
<dbReference type="SUPFAM" id="SSF47226">
    <property type="entry name" value="Histidine-containing phosphotransfer domain, HPT domain"/>
    <property type="match status" value="1"/>
</dbReference>
<dbReference type="OrthoDB" id="8903207at2"/>
<dbReference type="RefSeq" id="WP_022774175.1">
    <property type="nucleotide sequence ID" value="NC_022576.1"/>
</dbReference>
<dbReference type="Gene3D" id="1.20.120.160">
    <property type="entry name" value="HPT domain"/>
    <property type="match status" value="1"/>
</dbReference>
<dbReference type="KEGG" id="cbx:Cenrod_1779"/>
<sequence length="105" mass="11256">MMGSHASLARILETVVASLAPELPRIGKALHAGDAASANKVLHSIKGYMPIFACDALIERVTSVEKISKTEPASVVLPLYTELEPQLERLVAEIREFLAQNGASC</sequence>
<dbReference type="EMBL" id="CP004885">
    <property type="protein sequence ID" value="AGX87863.1"/>
    <property type="molecule type" value="Genomic_DNA"/>
</dbReference>
<protein>
    <submittedName>
        <fullName evidence="1">Uncharacterized protein</fullName>
    </submittedName>
</protein>
<dbReference type="eggNOG" id="COG2198">
    <property type="taxonomic scope" value="Bacteria"/>
</dbReference>
<organism evidence="1 2">
    <name type="scientific">Candidatus Symbiobacter mobilis CR</name>
    <dbReference type="NCBI Taxonomy" id="946483"/>
    <lineage>
        <taxon>Bacteria</taxon>
        <taxon>Pseudomonadati</taxon>
        <taxon>Pseudomonadota</taxon>
        <taxon>Betaproteobacteria</taxon>
        <taxon>Burkholderiales</taxon>
        <taxon>Comamonadaceae</taxon>
    </lineage>
</organism>
<dbReference type="STRING" id="946483.Cenrod_1779"/>
<keyword evidence="2" id="KW-1185">Reference proteome</keyword>
<name>U5NCC4_9BURK</name>
<reference evidence="1 2" key="1">
    <citation type="journal article" date="2013" name="Genome Biol.">
        <title>Genomic analysis reveals key aspects of prokaryotic symbiosis in the phototrophic consortium "Chlorochromatium aggregatum".</title>
        <authorList>
            <person name="Liu Z."/>
            <person name="Muller J."/>
            <person name="Li T."/>
            <person name="Alvey R.M."/>
            <person name="Vogl K."/>
            <person name="Frigaard N.U."/>
            <person name="Rockwell N.C."/>
            <person name="Boyd E.S."/>
            <person name="Tomsho L.P."/>
            <person name="Schuster S.C."/>
            <person name="Henke P."/>
            <person name="Rohde M."/>
            <person name="Overmann J."/>
            <person name="Bryant D.A."/>
        </authorList>
    </citation>
    <scope>NUCLEOTIDE SEQUENCE [LARGE SCALE GENOMIC DNA]</scope>
    <source>
        <strain evidence="1">CR</strain>
    </source>
</reference>
<gene>
    <name evidence="1" type="ORF">Cenrod_1779</name>
</gene>
<accession>U5NCC4</accession>